<organism evidence="1 2">
    <name type="scientific">Brucella lupini</name>
    <dbReference type="NCBI Taxonomy" id="255457"/>
    <lineage>
        <taxon>Bacteria</taxon>
        <taxon>Pseudomonadati</taxon>
        <taxon>Pseudomonadota</taxon>
        <taxon>Alphaproteobacteria</taxon>
        <taxon>Hyphomicrobiales</taxon>
        <taxon>Brucellaceae</taxon>
        <taxon>Brucella/Ochrobactrum group</taxon>
        <taxon>Brucella</taxon>
    </lineage>
</organism>
<evidence type="ECO:0000313" key="2">
    <source>
        <dbReference type="Proteomes" id="UP000216363"/>
    </source>
</evidence>
<dbReference type="Proteomes" id="UP000216363">
    <property type="component" value="Unassembled WGS sequence"/>
</dbReference>
<dbReference type="AlphaFoldDB" id="A0A256GHL8"/>
<dbReference type="EMBL" id="NNRN01000055">
    <property type="protein sequence ID" value="OYR26430.1"/>
    <property type="molecule type" value="Genomic_DNA"/>
</dbReference>
<sequence>MYIIDNSKLASNVFLKLGLMSQATDCKTVLFPWPIYIACRKLWTSPSEV</sequence>
<name>A0A256GHL8_9HYPH</name>
<gene>
    <name evidence="1" type="ORF">CES86_3898</name>
</gene>
<accession>A0A256GHL8</accession>
<proteinExistence type="predicted"/>
<comment type="caution">
    <text evidence="1">The sequence shown here is derived from an EMBL/GenBank/DDBJ whole genome shotgun (WGS) entry which is preliminary data.</text>
</comment>
<reference evidence="1 2" key="1">
    <citation type="submission" date="2017-07" db="EMBL/GenBank/DDBJ databases">
        <title>Draft genome of Ochrobactrum lupini type strain LUP21.</title>
        <authorList>
            <person name="Krzyzanowska D.M."/>
            <person name="Jafra S."/>
        </authorList>
    </citation>
    <scope>NUCLEOTIDE SEQUENCE [LARGE SCALE GENOMIC DNA]</scope>
    <source>
        <strain evidence="1 2">LUP21</strain>
    </source>
</reference>
<evidence type="ECO:0000313" key="1">
    <source>
        <dbReference type="EMBL" id="OYR26430.1"/>
    </source>
</evidence>
<protein>
    <submittedName>
        <fullName evidence="1">Uncharacterized protein</fullName>
    </submittedName>
</protein>